<feature type="compositionally biased region" description="Basic and acidic residues" evidence="1">
    <location>
        <begin position="21"/>
        <end position="33"/>
    </location>
</feature>
<reference evidence="2 3" key="1">
    <citation type="submission" date="2020-07" db="EMBL/GenBank/DDBJ databases">
        <title>Genomic Encyclopedia of Type Strains, Phase IV (KMG-V): Genome sequencing to study the core and pangenomes of soil and plant-associated prokaryotes.</title>
        <authorList>
            <person name="Whitman W."/>
        </authorList>
    </citation>
    <scope>NUCLEOTIDE SEQUENCE [LARGE SCALE GENOMIC DNA]</scope>
    <source>
        <strain evidence="2 3">M8UP30</strain>
    </source>
</reference>
<dbReference type="EMBL" id="JACCCV010000001">
    <property type="protein sequence ID" value="NYF50230.1"/>
    <property type="molecule type" value="Genomic_DNA"/>
</dbReference>
<accession>A0A7Y9NIX6</accession>
<organism evidence="2 3">
    <name type="scientific">Tunturiibacter lichenicola</name>
    <dbReference type="NCBI Taxonomy" id="2051959"/>
    <lineage>
        <taxon>Bacteria</taxon>
        <taxon>Pseudomonadati</taxon>
        <taxon>Acidobacteriota</taxon>
        <taxon>Terriglobia</taxon>
        <taxon>Terriglobales</taxon>
        <taxon>Acidobacteriaceae</taxon>
        <taxon>Tunturiibacter</taxon>
    </lineage>
</organism>
<evidence type="ECO:0000313" key="2">
    <source>
        <dbReference type="EMBL" id="NYF50230.1"/>
    </source>
</evidence>
<gene>
    <name evidence="2" type="ORF">HDF12_000595</name>
</gene>
<dbReference type="AlphaFoldDB" id="A0A7Y9NIX6"/>
<dbReference type="Proteomes" id="UP000534186">
    <property type="component" value="Unassembled WGS sequence"/>
</dbReference>
<evidence type="ECO:0000256" key="1">
    <source>
        <dbReference type="SAM" id="MobiDB-lite"/>
    </source>
</evidence>
<feature type="region of interest" description="Disordered" evidence="1">
    <location>
        <begin position="1"/>
        <end position="74"/>
    </location>
</feature>
<proteinExistence type="predicted"/>
<comment type="caution">
    <text evidence="2">The sequence shown here is derived from an EMBL/GenBank/DDBJ whole genome shotgun (WGS) entry which is preliminary data.</text>
</comment>
<sequence length="74" mass="8109">MLGGSNNLPQDEDGFGLRGKQRGERSAKFEEPKSFSFFEQSATRISEEVTGPQQGLARQCSRNIQGQPASEGFT</sequence>
<feature type="compositionally biased region" description="Polar residues" evidence="1">
    <location>
        <begin position="60"/>
        <end position="74"/>
    </location>
</feature>
<protein>
    <submittedName>
        <fullName evidence="2">Uncharacterized protein</fullName>
    </submittedName>
</protein>
<name>A0A7Y9NIX6_9BACT</name>
<evidence type="ECO:0000313" key="3">
    <source>
        <dbReference type="Proteomes" id="UP000534186"/>
    </source>
</evidence>